<dbReference type="AlphaFoldDB" id="A0A3B0YRS0"/>
<gene>
    <name evidence="4" type="ORF">MNBD_GAMMA14-507</name>
</gene>
<dbReference type="Pfam" id="PF26379">
    <property type="entry name" value="FimL_2nd"/>
    <property type="match status" value="1"/>
</dbReference>
<feature type="region of interest" description="Disordered" evidence="1">
    <location>
        <begin position="607"/>
        <end position="645"/>
    </location>
</feature>
<dbReference type="Gene3D" id="1.20.120.160">
    <property type="entry name" value="HPT domain"/>
    <property type="match status" value="1"/>
</dbReference>
<dbReference type="GO" id="GO:0016301">
    <property type="term" value="F:kinase activity"/>
    <property type="evidence" value="ECO:0007669"/>
    <property type="project" value="UniProtKB-KW"/>
</dbReference>
<dbReference type="EMBL" id="UOFM01000278">
    <property type="protein sequence ID" value="VAW78773.1"/>
    <property type="molecule type" value="Genomic_DNA"/>
</dbReference>
<evidence type="ECO:0000259" key="3">
    <source>
        <dbReference type="Pfam" id="PF26379"/>
    </source>
</evidence>
<dbReference type="SUPFAM" id="SSF47226">
    <property type="entry name" value="Histidine-containing phosphotransfer domain, HPT domain"/>
    <property type="match status" value="2"/>
</dbReference>
<protein>
    <submittedName>
        <fullName evidence="4">Signal transduction histidine kinase CheA</fullName>
        <ecNumber evidence="4">2.7.3.-</ecNumber>
    </submittedName>
</protein>
<dbReference type="EC" id="2.7.3.-" evidence="4"/>
<dbReference type="InterPro" id="IPR036641">
    <property type="entry name" value="HPT_dom_sf"/>
</dbReference>
<keyword evidence="4" id="KW-0418">Kinase</keyword>
<name>A0A3B0YRS0_9ZZZZ</name>
<dbReference type="InterPro" id="IPR008207">
    <property type="entry name" value="Sig_transdc_His_kin_Hpt_dom"/>
</dbReference>
<feature type="domain" description="Scaffold protein FimL second" evidence="3">
    <location>
        <begin position="159"/>
        <end position="300"/>
    </location>
</feature>
<evidence type="ECO:0000313" key="4">
    <source>
        <dbReference type="EMBL" id="VAW78773.1"/>
    </source>
</evidence>
<accession>A0A3B0YRS0</accession>
<organism evidence="4">
    <name type="scientific">hydrothermal vent metagenome</name>
    <dbReference type="NCBI Taxonomy" id="652676"/>
    <lineage>
        <taxon>unclassified sequences</taxon>
        <taxon>metagenomes</taxon>
        <taxon>ecological metagenomes</taxon>
    </lineage>
</organism>
<keyword evidence="4" id="KW-0808">Transferase</keyword>
<proteinExistence type="predicted"/>
<dbReference type="Pfam" id="PF01627">
    <property type="entry name" value="Hpt"/>
    <property type="match status" value="1"/>
</dbReference>
<feature type="compositionally biased region" description="Acidic residues" evidence="1">
    <location>
        <begin position="607"/>
        <end position="637"/>
    </location>
</feature>
<feature type="domain" description="HPt" evidence="2">
    <location>
        <begin position="10"/>
        <end position="108"/>
    </location>
</feature>
<feature type="non-terminal residue" evidence="4">
    <location>
        <position position="674"/>
    </location>
</feature>
<dbReference type="InterPro" id="IPR058661">
    <property type="entry name" value="FimL_2nd"/>
</dbReference>
<sequence>MNQVIDFSTLTWVKNELDETLKEARQSLEAYVEDTSDTAQPGFLAAHLHQVYGTLQMVELYGAALLAEEMEQVAKAIADGSVTRQDDACEVLMRAILQLPDYLDRLIAGCQDIPLVLLPVLNDLRAVRGENLLSENIMFSPDLGAVLPESVSAYTVDGDLGADTRELRHRFQIGLLGWFRGGEKEKASLEILSGVLDTLYGLCHASSVTRLWWVAAGIADAIRSDSLNGSVSVKRLMGQVDRQIKRLVDHGEQALANEPATDLIKNLLFYVAQSDGGGERVDAIQSTYRLQELLPGEEEMAAARESLSGQNADLFATVAVAVKEELGRLKDQLDIALRNGFEDADALQTMMQTLGSLGDTLGMLSLGEARTVIVTRVSELDAYVQAGDAPPDTVLMDVASTLLFVESSVESMGSGRSVGLSGDSVDERLAKSEFNQVMDVVLQEAIADLARAKEAIVAYTKGDEGSGELAEVPQWFNQVKGGLLLLEETRAASIIDAAAKYIEDKLIPGNVEVQEKELDFLADAICGLEYYLESRRENRMYGDSAMNVAEKGIETLGYPVQGDVSDQSDRQTEDVPENDAVLPSFDLEYDSAADVADEGAAAVEAEEMESGVEPEVIDEPQAIDETETSFEGEEVSVGDDLSGMEHIDVPAEPTAETEALPTEEIDSGLTIMGE</sequence>
<dbReference type="GO" id="GO:0000160">
    <property type="term" value="P:phosphorelay signal transduction system"/>
    <property type="evidence" value="ECO:0007669"/>
    <property type="project" value="InterPro"/>
</dbReference>
<evidence type="ECO:0000256" key="1">
    <source>
        <dbReference type="SAM" id="MobiDB-lite"/>
    </source>
</evidence>
<reference evidence="4" key="1">
    <citation type="submission" date="2018-06" db="EMBL/GenBank/DDBJ databases">
        <authorList>
            <person name="Zhirakovskaya E."/>
        </authorList>
    </citation>
    <scope>NUCLEOTIDE SEQUENCE</scope>
</reference>
<evidence type="ECO:0000259" key="2">
    <source>
        <dbReference type="Pfam" id="PF01627"/>
    </source>
</evidence>